<evidence type="ECO:0000256" key="11">
    <source>
        <dbReference type="ARBA" id="ARBA00023134"/>
    </source>
</evidence>
<dbReference type="InterPro" id="IPR006073">
    <property type="entry name" value="GTP-bd"/>
</dbReference>
<comment type="similarity">
    <text evidence="15">Belongs to the TRAFAC class TrmE-Era-EngA-EngB-Septin-like GTPase superfamily. FeoB GTPase (TC 9.A.8) family.</text>
</comment>
<dbReference type="InterPro" id="IPR041069">
    <property type="entry name" value="FeoB_Cyto"/>
</dbReference>
<feature type="transmembrane region" description="Helical" evidence="15">
    <location>
        <begin position="352"/>
        <end position="372"/>
    </location>
</feature>
<dbReference type="Proteomes" id="UP000539052">
    <property type="component" value="Unassembled WGS sequence"/>
</dbReference>
<evidence type="ECO:0000256" key="4">
    <source>
        <dbReference type="ARBA" id="ARBA00022475"/>
    </source>
</evidence>
<feature type="transmembrane region" description="Helical" evidence="15">
    <location>
        <begin position="323"/>
        <end position="345"/>
    </location>
</feature>
<dbReference type="Pfam" id="PF02421">
    <property type="entry name" value="FeoB_N"/>
    <property type="match status" value="1"/>
</dbReference>
<feature type="transmembrane region" description="Helical" evidence="15">
    <location>
        <begin position="294"/>
        <end position="317"/>
    </location>
</feature>
<accession>A0ABX1VQ64</accession>
<dbReference type="InterPro" id="IPR011642">
    <property type="entry name" value="Gate_dom"/>
</dbReference>
<evidence type="ECO:0000256" key="9">
    <source>
        <dbReference type="ARBA" id="ARBA00023004"/>
    </source>
</evidence>
<keyword evidence="18" id="KW-1185">Reference proteome</keyword>
<evidence type="ECO:0000256" key="15">
    <source>
        <dbReference type="RuleBase" id="RU362098"/>
    </source>
</evidence>
<evidence type="ECO:0000256" key="10">
    <source>
        <dbReference type="ARBA" id="ARBA00023065"/>
    </source>
</evidence>
<evidence type="ECO:0000313" key="17">
    <source>
        <dbReference type="EMBL" id="NNJ29540.1"/>
    </source>
</evidence>
<dbReference type="InterPro" id="IPR030389">
    <property type="entry name" value="G_FEOB_dom"/>
</dbReference>
<dbReference type="EMBL" id="JAAOXG010000013">
    <property type="protein sequence ID" value="NNJ29540.1"/>
    <property type="molecule type" value="Genomic_DNA"/>
</dbReference>
<evidence type="ECO:0000256" key="8">
    <source>
        <dbReference type="ARBA" id="ARBA00022989"/>
    </source>
</evidence>
<gene>
    <name evidence="17" type="primary">feoB</name>
    <name evidence="17" type="ORF">G9470_06945</name>
</gene>
<keyword evidence="7" id="KW-0547">Nucleotide-binding</keyword>
<evidence type="ECO:0000256" key="12">
    <source>
        <dbReference type="ARBA" id="ARBA00023136"/>
    </source>
</evidence>
<evidence type="ECO:0000256" key="5">
    <source>
        <dbReference type="ARBA" id="ARBA00022496"/>
    </source>
</evidence>
<dbReference type="InterPro" id="IPR003373">
    <property type="entry name" value="Fe2_transport_prot-B"/>
</dbReference>
<feature type="transmembrane region" description="Helical" evidence="15">
    <location>
        <begin position="521"/>
        <end position="538"/>
    </location>
</feature>
<evidence type="ECO:0000259" key="16">
    <source>
        <dbReference type="PROSITE" id="PS51711"/>
    </source>
</evidence>
<proteinExistence type="inferred from homology"/>
<keyword evidence="10" id="KW-0406">Ion transport</keyword>
<feature type="transmembrane region" description="Helical" evidence="15">
    <location>
        <begin position="450"/>
        <end position="470"/>
    </location>
</feature>
<dbReference type="Pfam" id="PF07670">
    <property type="entry name" value="Gate"/>
    <property type="match status" value="2"/>
</dbReference>
<organism evidence="17 18">
    <name type="scientific">Lacrimispora defluvii</name>
    <dbReference type="NCBI Taxonomy" id="2719233"/>
    <lineage>
        <taxon>Bacteria</taxon>
        <taxon>Bacillati</taxon>
        <taxon>Bacillota</taxon>
        <taxon>Clostridia</taxon>
        <taxon>Lachnospirales</taxon>
        <taxon>Lachnospiraceae</taxon>
        <taxon>Lacrimispora</taxon>
    </lineage>
</organism>
<evidence type="ECO:0000313" key="18">
    <source>
        <dbReference type="Proteomes" id="UP000539052"/>
    </source>
</evidence>
<dbReference type="PROSITE" id="PS51711">
    <property type="entry name" value="G_FEOB"/>
    <property type="match status" value="1"/>
</dbReference>
<feature type="transmembrane region" description="Helical" evidence="15">
    <location>
        <begin position="583"/>
        <end position="608"/>
    </location>
</feature>
<keyword evidence="4" id="KW-1003">Cell membrane</keyword>
<dbReference type="Pfam" id="PF07664">
    <property type="entry name" value="FeoB_C"/>
    <property type="match status" value="1"/>
</dbReference>
<comment type="function">
    <text evidence="1 15">Probable transporter of a GTP-driven Fe(2+) uptake system.</text>
</comment>
<dbReference type="NCBIfam" id="TIGR00437">
    <property type="entry name" value="feoB"/>
    <property type="match status" value="1"/>
</dbReference>
<comment type="subcellular location">
    <subcellularLocation>
        <location evidence="2 15">Cell membrane</location>
        <topology evidence="2 15">Multi-pass membrane protein</topology>
    </subcellularLocation>
</comment>
<feature type="transmembrane region" description="Helical" evidence="15">
    <location>
        <begin position="426"/>
        <end position="444"/>
    </location>
</feature>
<dbReference type="SUPFAM" id="SSF52540">
    <property type="entry name" value="P-loop containing nucleoside triphosphate hydrolases"/>
    <property type="match status" value="1"/>
</dbReference>
<dbReference type="Gene3D" id="3.40.50.300">
    <property type="entry name" value="P-loop containing nucleotide triphosphate hydrolases"/>
    <property type="match status" value="1"/>
</dbReference>
<keyword evidence="5 15" id="KW-0410">Iron transport</keyword>
<evidence type="ECO:0000256" key="3">
    <source>
        <dbReference type="ARBA" id="ARBA00022448"/>
    </source>
</evidence>
<evidence type="ECO:0000256" key="2">
    <source>
        <dbReference type="ARBA" id="ARBA00004651"/>
    </source>
</evidence>
<keyword evidence="6 15" id="KW-0812">Transmembrane</keyword>
<dbReference type="RefSeq" id="WP_170820803.1">
    <property type="nucleotide sequence ID" value="NZ_JAAOXG010000013.1"/>
</dbReference>
<dbReference type="CDD" id="cd01879">
    <property type="entry name" value="FeoB"/>
    <property type="match status" value="1"/>
</dbReference>
<evidence type="ECO:0000256" key="7">
    <source>
        <dbReference type="ARBA" id="ARBA00022741"/>
    </source>
</evidence>
<dbReference type="PANTHER" id="PTHR43185">
    <property type="entry name" value="FERROUS IRON TRANSPORT PROTEIN B"/>
    <property type="match status" value="1"/>
</dbReference>
<feature type="transmembrane region" description="Helical" evidence="15">
    <location>
        <begin position="661"/>
        <end position="683"/>
    </location>
</feature>
<sequence>MQAVAQKNITIGLMGQPNTGKSTLFNGLTGSRQHVGNWAGKTVEQKQGEFTYHNTTYKIVDLPGTYSLAANSEEELITRNYVYSSKSDAIVVMIDASQLERSMYLLSDFIGVRVPLVVVPTMIDVAEKNGKKIDYKKLEQRLGVPVVPIVATQKDGITRFLSRLETATRDKKYIGTDFITQKYRENFGADFDKVITALPKSGIGNYSSPWIAAKLFEGDDNIKTLVKEKSDGSSWKTVESILNSYSDGAIIGANCKYEWIDHVLANAVQVPPKKRQKKSGFDRIAIHPIWGKPLAIILVLLGFIVSIIVALIAKVITEVITTLAAQAGAALLAAGTAPFLVSLIVEALVPGLLMVMYMVAFVSGVSFVFGLMEDVGYMARVAYVFDNLMSKLGLHGKSVMPFLMSFGCTIGGVSGARVIDSSRQRLITIATSWAVPCAGTWGVVGLMSSLFFGVNAVWVIISLFAVAILHMKFTSWFFERGLPQQEGEAGLIMELPPYHKPNWKTIFTYVWSRIKGVASKALSVIMVVAIAIWLLSYTSTGNIENSAIYAVGKFLEPVGSIFGLSWQLVIAFIVAAMGKEAALGAIAVLFGAGTGVSSLAGTLVTSSVAINQTGFEAALLSAVQAPQALAFIFAFFFNVPCMAAVAASASESQSYKWTLKVAAYYFITALVLAGVVYWIALLIF</sequence>
<dbReference type="PRINTS" id="PR00326">
    <property type="entry name" value="GTP1OBG"/>
</dbReference>
<feature type="transmembrane region" description="Helical" evidence="15">
    <location>
        <begin position="558"/>
        <end position="576"/>
    </location>
</feature>
<feature type="transmembrane region" description="Helical" evidence="15">
    <location>
        <begin position="628"/>
        <end position="649"/>
    </location>
</feature>
<feature type="domain" description="FeoB-type G" evidence="16">
    <location>
        <begin position="8"/>
        <end position="170"/>
    </location>
</feature>
<protein>
    <recommendedName>
        <fullName evidence="13 14">Ferrous iron transport protein B</fullName>
    </recommendedName>
</protein>
<reference evidence="17 18" key="1">
    <citation type="submission" date="2020-03" db="EMBL/GenBank/DDBJ databases">
        <title>Genome Sequence of industrial isolate, B5A.</title>
        <authorList>
            <person name="Sharma S."/>
            <person name="Patil P.B."/>
            <person name="Korpole S."/>
        </authorList>
    </citation>
    <scope>NUCLEOTIDE SEQUENCE [LARGE SCALE GENOMIC DNA]</scope>
    <source>
        <strain evidence="17 18">PI-S10-B5A</strain>
    </source>
</reference>
<evidence type="ECO:0000256" key="13">
    <source>
        <dbReference type="ARBA" id="ARBA00031200"/>
    </source>
</evidence>
<evidence type="ECO:0000256" key="14">
    <source>
        <dbReference type="NCBIfam" id="TIGR00437"/>
    </source>
</evidence>
<dbReference type="InterPro" id="IPR011640">
    <property type="entry name" value="Fe2_transport_prot_B_C"/>
</dbReference>
<keyword evidence="3 15" id="KW-0813">Transport</keyword>
<comment type="caution">
    <text evidence="17">The sequence shown here is derived from an EMBL/GenBank/DDBJ whole genome shotgun (WGS) entry which is preliminary data.</text>
</comment>
<dbReference type="InterPro" id="IPR050860">
    <property type="entry name" value="FeoB_GTPase"/>
</dbReference>
<dbReference type="Gene3D" id="1.10.287.1770">
    <property type="match status" value="1"/>
</dbReference>
<keyword evidence="9 15" id="KW-0408">Iron</keyword>
<evidence type="ECO:0000256" key="6">
    <source>
        <dbReference type="ARBA" id="ARBA00022692"/>
    </source>
</evidence>
<keyword evidence="11 15" id="KW-0342">GTP-binding</keyword>
<dbReference type="Pfam" id="PF17910">
    <property type="entry name" value="FeoB_Cyto"/>
    <property type="match status" value="1"/>
</dbReference>
<dbReference type="PANTHER" id="PTHR43185:SF1">
    <property type="entry name" value="FE(2+) TRANSPORTER FEOB"/>
    <property type="match status" value="1"/>
</dbReference>
<name>A0ABX1VQ64_9FIRM</name>
<keyword evidence="8 15" id="KW-1133">Transmembrane helix</keyword>
<evidence type="ECO:0000256" key="1">
    <source>
        <dbReference type="ARBA" id="ARBA00003926"/>
    </source>
</evidence>
<keyword evidence="12 15" id="KW-0472">Membrane</keyword>
<dbReference type="InterPro" id="IPR027417">
    <property type="entry name" value="P-loop_NTPase"/>
</dbReference>